<dbReference type="EMBL" id="CAJQZP010000063">
    <property type="protein sequence ID" value="CAG4935624.1"/>
    <property type="molecule type" value="Genomic_DNA"/>
</dbReference>
<proteinExistence type="predicted"/>
<comment type="caution">
    <text evidence="1">The sequence shown here is derived from an EMBL/GenBank/DDBJ whole genome shotgun (WGS) entry which is preliminary data.</text>
</comment>
<gene>
    <name evidence="1" type="ORF">PAPOLLO_LOCUS1017</name>
</gene>
<dbReference type="OrthoDB" id="6340111at2759"/>
<organism evidence="1 2">
    <name type="scientific">Parnassius apollo</name>
    <name type="common">Apollo butterfly</name>
    <name type="synonym">Papilio apollo</name>
    <dbReference type="NCBI Taxonomy" id="110799"/>
    <lineage>
        <taxon>Eukaryota</taxon>
        <taxon>Metazoa</taxon>
        <taxon>Ecdysozoa</taxon>
        <taxon>Arthropoda</taxon>
        <taxon>Hexapoda</taxon>
        <taxon>Insecta</taxon>
        <taxon>Pterygota</taxon>
        <taxon>Neoptera</taxon>
        <taxon>Endopterygota</taxon>
        <taxon>Lepidoptera</taxon>
        <taxon>Glossata</taxon>
        <taxon>Ditrysia</taxon>
        <taxon>Papilionoidea</taxon>
        <taxon>Papilionidae</taxon>
        <taxon>Parnassiinae</taxon>
        <taxon>Parnassini</taxon>
        <taxon>Parnassius</taxon>
        <taxon>Parnassius</taxon>
    </lineage>
</organism>
<name>A0A8S3W1G1_PARAO</name>
<dbReference type="Proteomes" id="UP000691718">
    <property type="component" value="Unassembled WGS sequence"/>
</dbReference>
<keyword evidence="2" id="KW-1185">Reference proteome</keyword>
<dbReference type="AlphaFoldDB" id="A0A8S3W1G1"/>
<evidence type="ECO:0000313" key="1">
    <source>
        <dbReference type="EMBL" id="CAG4935624.1"/>
    </source>
</evidence>
<protein>
    <submittedName>
        <fullName evidence="1">(apollo) hypothetical protein</fullName>
    </submittedName>
</protein>
<feature type="non-terminal residue" evidence="1">
    <location>
        <position position="181"/>
    </location>
</feature>
<sequence>YSLEGHQFAVFAFRLSSDKRYVVSISSRVISWDLSTSDLARDLCPQLEGIMQNLEISPDNKWAAASTNNSLSELYKTGDGTFCPKTTSVDEKVVALLSPQFKPLSNYFDSSAPYYTIDIVETQQQNDTHDSSQEVLGAKEDSVHQLQQLKGSKRRISPLLVSDITLKKKICLNETKKEKYK</sequence>
<accession>A0A8S3W1G1</accession>
<reference evidence="1" key="1">
    <citation type="submission" date="2021-04" db="EMBL/GenBank/DDBJ databases">
        <authorList>
            <person name="Tunstrom K."/>
        </authorList>
    </citation>
    <scope>NUCLEOTIDE SEQUENCE</scope>
</reference>
<evidence type="ECO:0000313" key="2">
    <source>
        <dbReference type="Proteomes" id="UP000691718"/>
    </source>
</evidence>